<comment type="caution">
    <text evidence="2">The sequence shown here is derived from an EMBL/GenBank/DDBJ whole genome shotgun (WGS) entry which is preliminary data.</text>
</comment>
<dbReference type="EMBL" id="CAUYUJ010017949">
    <property type="protein sequence ID" value="CAK0879395.1"/>
    <property type="molecule type" value="Genomic_DNA"/>
</dbReference>
<evidence type="ECO:0000313" key="2">
    <source>
        <dbReference type="EMBL" id="CAK0879395.1"/>
    </source>
</evidence>
<reference evidence="2" key="1">
    <citation type="submission" date="2023-10" db="EMBL/GenBank/DDBJ databases">
        <authorList>
            <person name="Chen Y."/>
            <person name="Shah S."/>
            <person name="Dougan E. K."/>
            <person name="Thang M."/>
            <person name="Chan C."/>
        </authorList>
    </citation>
    <scope>NUCLEOTIDE SEQUENCE [LARGE SCALE GENOMIC DNA]</scope>
</reference>
<accession>A0ABN9W0A2</accession>
<organism evidence="2 3">
    <name type="scientific">Prorocentrum cordatum</name>
    <dbReference type="NCBI Taxonomy" id="2364126"/>
    <lineage>
        <taxon>Eukaryota</taxon>
        <taxon>Sar</taxon>
        <taxon>Alveolata</taxon>
        <taxon>Dinophyceae</taxon>
        <taxon>Prorocentrales</taxon>
        <taxon>Prorocentraceae</taxon>
        <taxon>Prorocentrum</taxon>
    </lineage>
</organism>
<protein>
    <submittedName>
        <fullName evidence="2">Uncharacterized protein</fullName>
    </submittedName>
</protein>
<evidence type="ECO:0000256" key="1">
    <source>
        <dbReference type="SAM" id="MobiDB-lite"/>
    </source>
</evidence>
<keyword evidence="3" id="KW-1185">Reference proteome</keyword>
<name>A0ABN9W0A2_9DINO</name>
<sequence length="172" mass="19111">MSDLRTDCEGKNARGVLDAARQQLQRCHVGIAEMPRETMSYLLMLLPWARDASTAFTILDDGAAEASGRFKAGAFTKDTRSKLAVLFQGDNFIYDDGTQAFDKQMRGAWSCYSSEKFTGDEPTLVREVRRIARRVTRRKMEEGTASRCRRALSGASSARDTPWMRGTAAAPS</sequence>
<evidence type="ECO:0000313" key="3">
    <source>
        <dbReference type="Proteomes" id="UP001189429"/>
    </source>
</evidence>
<dbReference type="Proteomes" id="UP001189429">
    <property type="component" value="Unassembled WGS sequence"/>
</dbReference>
<feature type="region of interest" description="Disordered" evidence="1">
    <location>
        <begin position="139"/>
        <end position="172"/>
    </location>
</feature>
<proteinExistence type="predicted"/>
<gene>
    <name evidence="2" type="ORF">PCOR1329_LOCUS62837</name>
</gene>